<proteinExistence type="predicted"/>
<dbReference type="Proteomes" id="UP000297245">
    <property type="component" value="Unassembled WGS sequence"/>
</dbReference>
<name>A0A4S8KVB5_DENBC</name>
<protein>
    <submittedName>
        <fullName evidence="1">Uncharacterized protein</fullName>
    </submittedName>
</protein>
<dbReference type="OrthoDB" id="5404895at2759"/>
<evidence type="ECO:0000313" key="1">
    <source>
        <dbReference type="EMBL" id="THU79847.1"/>
    </source>
</evidence>
<evidence type="ECO:0000313" key="2">
    <source>
        <dbReference type="Proteomes" id="UP000297245"/>
    </source>
</evidence>
<gene>
    <name evidence="1" type="ORF">K435DRAFT_941944</name>
</gene>
<dbReference type="AlphaFoldDB" id="A0A4S8KVB5"/>
<dbReference type="EMBL" id="ML179967">
    <property type="protein sequence ID" value="THU79847.1"/>
    <property type="molecule type" value="Genomic_DNA"/>
</dbReference>
<accession>A0A4S8KVB5</accession>
<sequence length="181" mass="19921">MKCLFIGKISRSESWVYLQLRDDEVEDASSALVANEEGDDQMIIPFQNDNLAAYVKYVEKRDESRSTHTDSALPVCSPLWTTEAGLECGGSSAFGYVLNIAYKLLLSDSYVQIHYTNIKFIQNVKKAIQLHTLVPLAPFTRPIIADAVGIDKGTSDTDVKIRAVDIVVNGPEDGWPGGVQP</sequence>
<organism evidence="1 2">
    <name type="scientific">Dendrothele bispora (strain CBS 962.96)</name>
    <dbReference type="NCBI Taxonomy" id="1314807"/>
    <lineage>
        <taxon>Eukaryota</taxon>
        <taxon>Fungi</taxon>
        <taxon>Dikarya</taxon>
        <taxon>Basidiomycota</taxon>
        <taxon>Agaricomycotina</taxon>
        <taxon>Agaricomycetes</taxon>
        <taxon>Agaricomycetidae</taxon>
        <taxon>Agaricales</taxon>
        <taxon>Agaricales incertae sedis</taxon>
        <taxon>Dendrothele</taxon>
    </lineage>
</organism>
<reference evidence="1 2" key="1">
    <citation type="journal article" date="2019" name="Nat. Ecol. Evol.">
        <title>Megaphylogeny resolves global patterns of mushroom evolution.</title>
        <authorList>
            <person name="Varga T."/>
            <person name="Krizsan K."/>
            <person name="Foldi C."/>
            <person name="Dima B."/>
            <person name="Sanchez-Garcia M."/>
            <person name="Sanchez-Ramirez S."/>
            <person name="Szollosi G.J."/>
            <person name="Szarkandi J.G."/>
            <person name="Papp V."/>
            <person name="Albert L."/>
            <person name="Andreopoulos W."/>
            <person name="Angelini C."/>
            <person name="Antonin V."/>
            <person name="Barry K.W."/>
            <person name="Bougher N.L."/>
            <person name="Buchanan P."/>
            <person name="Buyck B."/>
            <person name="Bense V."/>
            <person name="Catcheside P."/>
            <person name="Chovatia M."/>
            <person name="Cooper J."/>
            <person name="Damon W."/>
            <person name="Desjardin D."/>
            <person name="Finy P."/>
            <person name="Geml J."/>
            <person name="Haridas S."/>
            <person name="Hughes K."/>
            <person name="Justo A."/>
            <person name="Karasinski D."/>
            <person name="Kautmanova I."/>
            <person name="Kiss B."/>
            <person name="Kocsube S."/>
            <person name="Kotiranta H."/>
            <person name="LaButti K.M."/>
            <person name="Lechner B.E."/>
            <person name="Liimatainen K."/>
            <person name="Lipzen A."/>
            <person name="Lukacs Z."/>
            <person name="Mihaltcheva S."/>
            <person name="Morgado L.N."/>
            <person name="Niskanen T."/>
            <person name="Noordeloos M.E."/>
            <person name="Ohm R.A."/>
            <person name="Ortiz-Santana B."/>
            <person name="Ovrebo C."/>
            <person name="Racz N."/>
            <person name="Riley R."/>
            <person name="Savchenko A."/>
            <person name="Shiryaev A."/>
            <person name="Soop K."/>
            <person name="Spirin V."/>
            <person name="Szebenyi C."/>
            <person name="Tomsovsky M."/>
            <person name="Tulloss R.E."/>
            <person name="Uehling J."/>
            <person name="Grigoriev I.V."/>
            <person name="Vagvolgyi C."/>
            <person name="Papp T."/>
            <person name="Martin F.M."/>
            <person name="Miettinen O."/>
            <person name="Hibbett D.S."/>
            <person name="Nagy L.G."/>
        </authorList>
    </citation>
    <scope>NUCLEOTIDE SEQUENCE [LARGE SCALE GENOMIC DNA]</scope>
    <source>
        <strain evidence="1 2">CBS 962.96</strain>
    </source>
</reference>
<keyword evidence="2" id="KW-1185">Reference proteome</keyword>